<reference evidence="2 3" key="1">
    <citation type="submission" date="2016-11" db="EMBL/GenBank/DDBJ databases">
        <title>The macronuclear genome of Stentor coeruleus: a giant cell with tiny introns.</title>
        <authorList>
            <person name="Slabodnick M."/>
            <person name="Ruby J.G."/>
            <person name="Reiff S.B."/>
            <person name="Swart E.C."/>
            <person name="Gosai S."/>
            <person name="Prabakaran S."/>
            <person name="Witkowska E."/>
            <person name="Larue G.E."/>
            <person name="Fisher S."/>
            <person name="Freeman R.M."/>
            <person name="Gunawardena J."/>
            <person name="Chu W."/>
            <person name="Stover N.A."/>
            <person name="Gregory B.D."/>
            <person name="Nowacki M."/>
            <person name="Derisi J."/>
            <person name="Roy S.W."/>
            <person name="Marshall W.F."/>
            <person name="Sood P."/>
        </authorList>
    </citation>
    <scope>NUCLEOTIDE SEQUENCE [LARGE SCALE GENOMIC DNA]</scope>
    <source>
        <strain evidence="2">WM001</strain>
    </source>
</reference>
<evidence type="ECO:0000313" key="2">
    <source>
        <dbReference type="EMBL" id="OMJ87543.1"/>
    </source>
</evidence>
<feature type="transmembrane region" description="Helical" evidence="1">
    <location>
        <begin position="18"/>
        <end position="36"/>
    </location>
</feature>
<evidence type="ECO:0000313" key="3">
    <source>
        <dbReference type="Proteomes" id="UP000187209"/>
    </source>
</evidence>
<protein>
    <submittedName>
        <fullName evidence="2">Uncharacterized protein</fullName>
    </submittedName>
</protein>
<accession>A0A1R2CEW7</accession>
<proteinExistence type="predicted"/>
<keyword evidence="3" id="KW-1185">Reference proteome</keyword>
<dbReference type="EMBL" id="MPUH01000174">
    <property type="protein sequence ID" value="OMJ87543.1"/>
    <property type="molecule type" value="Genomic_DNA"/>
</dbReference>
<name>A0A1R2CEW7_9CILI</name>
<keyword evidence="1" id="KW-0812">Transmembrane</keyword>
<keyword evidence="1" id="KW-0472">Membrane</keyword>
<evidence type="ECO:0000256" key="1">
    <source>
        <dbReference type="SAM" id="Phobius"/>
    </source>
</evidence>
<dbReference type="Proteomes" id="UP000187209">
    <property type="component" value="Unassembled WGS sequence"/>
</dbReference>
<dbReference type="AlphaFoldDB" id="A0A1R2CEW7"/>
<gene>
    <name evidence="2" type="ORF">SteCoe_10718</name>
</gene>
<comment type="caution">
    <text evidence="2">The sequence shown here is derived from an EMBL/GenBank/DDBJ whole genome shotgun (WGS) entry which is preliminary data.</text>
</comment>
<organism evidence="2 3">
    <name type="scientific">Stentor coeruleus</name>
    <dbReference type="NCBI Taxonomy" id="5963"/>
    <lineage>
        <taxon>Eukaryota</taxon>
        <taxon>Sar</taxon>
        <taxon>Alveolata</taxon>
        <taxon>Ciliophora</taxon>
        <taxon>Postciliodesmatophora</taxon>
        <taxon>Heterotrichea</taxon>
        <taxon>Heterotrichida</taxon>
        <taxon>Stentoridae</taxon>
        <taxon>Stentor</taxon>
    </lineage>
</organism>
<feature type="transmembrane region" description="Helical" evidence="1">
    <location>
        <begin position="45"/>
        <end position="64"/>
    </location>
</feature>
<keyword evidence="1" id="KW-1133">Transmembrane helix</keyword>
<sequence>MNDTFQEIDALLVRTNRIYVSYSALTLVSTGSLMSLTKYSRKTKIFLTLTIAFPTSGLFTWAHILKTFSRYELTYLKVGLDKTYPSIKSDRTKS</sequence>